<dbReference type="EMBL" id="NBSK02000002">
    <property type="protein sequence ID" value="KAJ0220363.1"/>
    <property type="molecule type" value="Genomic_DNA"/>
</dbReference>
<evidence type="ECO:0000256" key="1">
    <source>
        <dbReference type="SAM" id="MobiDB-lite"/>
    </source>
</evidence>
<reference evidence="2 3" key="1">
    <citation type="journal article" date="2017" name="Nat. Commun.">
        <title>Genome assembly with in vitro proximity ligation data and whole-genome triplication in lettuce.</title>
        <authorList>
            <person name="Reyes-Chin-Wo S."/>
            <person name="Wang Z."/>
            <person name="Yang X."/>
            <person name="Kozik A."/>
            <person name="Arikit S."/>
            <person name="Song C."/>
            <person name="Xia L."/>
            <person name="Froenicke L."/>
            <person name="Lavelle D.O."/>
            <person name="Truco M.J."/>
            <person name="Xia R."/>
            <person name="Zhu S."/>
            <person name="Xu C."/>
            <person name="Xu H."/>
            <person name="Xu X."/>
            <person name="Cox K."/>
            <person name="Korf I."/>
            <person name="Meyers B.C."/>
            <person name="Michelmore R.W."/>
        </authorList>
    </citation>
    <scope>NUCLEOTIDE SEQUENCE [LARGE SCALE GENOMIC DNA]</scope>
    <source>
        <strain evidence="3">cv. Salinas</strain>
        <tissue evidence="2">Seedlings</tissue>
    </source>
</reference>
<evidence type="ECO:0000313" key="3">
    <source>
        <dbReference type="Proteomes" id="UP000235145"/>
    </source>
</evidence>
<feature type="compositionally biased region" description="Basic and acidic residues" evidence="1">
    <location>
        <begin position="60"/>
        <end position="80"/>
    </location>
</feature>
<name>A0A9R1WAJ4_LACSA</name>
<accession>A0A9R1WAJ4</accession>
<proteinExistence type="predicted"/>
<sequence>MWDISFRSATTTFDWIIITSPEAEIEKEKDIEKMDYETESPEDKEEHGLGLHTVDIVMEENAHGDDTAEEDVCKNDDSNTEHVYSASEKE</sequence>
<feature type="region of interest" description="Disordered" evidence="1">
    <location>
        <begin position="59"/>
        <end position="90"/>
    </location>
</feature>
<keyword evidence="3" id="KW-1185">Reference proteome</keyword>
<dbReference type="Proteomes" id="UP000235145">
    <property type="component" value="Unassembled WGS sequence"/>
</dbReference>
<dbReference type="AlphaFoldDB" id="A0A9R1WAJ4"/>
<organism evidence="2 3">
    <name type="scientific">Lactuca sativa</name>
    <name type="common">Garden lettuce</name>
    <dbReference type="NCBI Taxonomy" id="4236"/>
    <lineage>
        <taxon>Eukaryota</taxon>
        <taxon>Viridiplantae</taxon>
        <taxon>Streptophyta</taxon>
        <taxon>Embryophyta</taxon>
        <taxon>Tracheophyta</taxon>
        <taxon>Spermatophyta</taxon>
        <taxon>Magnoliopsida</taxon>
        <taxon>eudicotyledons</taxon>
        <taxon>Gunneridae</taxon>
        <taxon>Pentapetalae</taxon>
        <taxon>asterids</taxon>
        <taxon>campanulids</taxon>
        <taxon>Asterales</taxon>
        <taxon>Asteraceae</taxon>
        <taxon>Cichorioideae</taxon>
        <taxon>Cichorieae</taxon>
        <taxon>Lactucinae</taxon>
        <taxon>Lactuca</taxon>
    </lineage>
</organism>
<gene>
    <name evidence="2" type="ORF">LSAT_V11C200057230</name>
</gene>
<evidence type="ECO:0000313" key="2">
    <source>
        <dbReference type="EMBL" id="KAJ0220363.1"/>
    </source>
</evidence>
<protein>
    <submittedName>
        <fullName evidence="2">Uncharacterized protein</fullName>
    </submittedName>
</protein>
<comment type="caution">
    <text evidence="2">The sequence shown here is derived from an EMBL/GenBank/DDBJ whole genome shotgun (WGS) entry which is preliminary data.</text>
</comment>